<evidence type="ECO:0000313" key="5">
    <source>
        <dbReference type="EMBL" id="SKB83605.1"/>
    </source>
</evidence>
<reference evidence="4 6" key="1">
    <citation type="submission" date="2015-10" db="EMBL/GenBank/DDBJ databases">
        <title>Draft genome of Bosea thiooxidans.</title>
        <authorList>
            <person name="Wang X."/>
        </authorList>
    </citation>
    <scope>NUCLEOTIDE SEQUENCE [LARGE SCALE GENOMIC DNA]</scope>
    <source>
        <strain evidence="4 6">CGMCC 9174</strain>
    </source>
</reference>
<keyword evidence="1 2" id="KW-0238">DNA-binding</keyword>
<dbReference type="EMBL" id="LMAR01000049">
    <property type="protein sequence ID" value="KQK29406.1"/>
    <property type="molecule type" value="Genomic_DNA"/>
</dbReference>
<dbReference type="Proteomes" id="UP000051562">
    <property type="component" value="Unassembled WGS sequence"/>
</dbReference>
<evidence type="ECO:0000313" key="4">
    <source>
        <dbReference type="EMBL" id="KQK29406.1"/>
    </source>
</evidence>
<feature type="domain" description="HTH tetR-type" evidence="3">
    <location>
        <begin position="12"/>
        <end position="72"/>
    </location>
</feature>
<dbReference type="GO" id="GO:0003700">
    <property type="term" value="F:DNA-binding transcription factor activity"/>
    <property type="evidence" value="ECO:0007669"/>
    <property type="project" value="TreeGrafter"/>
</dbReference>
<dbReference type="Pfam" id="PF00440">
    <property type="entry name" value="TetR_N"/>
    <property type="match status" value="1"/>
</dbReference>
<protein>
    <submittedName>
        <fullName evidence="5">Transcriptional regulator, TetR family</fullName>
    </submittedName>
</protein>
<evidence type="ECO:0000313" key="7">
    <source>
        <dbReference type="Proteomes" id="UP000190130"/>
    </source>
</evidence>
<dbReference type="RefSeq" id="WP_055729237.1">
    <property type="nucleotide sequence ID" value="NZ_FUYX01000006.1"/>
</dbReference>
<keyword evidence="6" id="KW-1185">Reference proteome</keyword>
<dbReference type="PRINTS" id="PR00455">
    <property type="entry name" value="HTHTETR"/>
</dbReference>
<reference evidence="5 7" key="2">
    <citation type="submission" date="2017-02" db="EMBL/GenBank/DDBJ databases">
        <authorList>
            <person name="Peterson S.W."/>
        </authorList>
    </citation>
    <scope>NUCLEOTIDE SEQUENCE [LARGE SCALE GENOMIC DNA]</scope>
    <source>
        <strain evidence="5 7">DSM 9653</strain>
    </source>
</reference>
<dbReference type="InterPro" id="IPR001647">
    <property type="entry name" value="HTH_TetR"/>
</dbReference>
<sequence length="206" mass="21526">MPETTPKQPRKAGKREAILSAARGIVSEVGFQETSIAAVAAASGVSTGSVYSYFASKAELMAEIVAAVSARELAVLREIASSDAPVAERLTAAVEAFARRAFANRRLAWSMIAEPADPAVDATRLDYRREIAGIFRALVVEGGEQGAFRSVDPDAAAAMIVGGFMEALIGPLSPERPITPERGREIAAALADLSLAALISREGQAA</sequence>
<dbReference type="InterPro" id="IPR036271">
    <property type="entry name" value="Tet_transcr_reg_TetR-rel_C_sf"/>
</dbReference>
<dbReference type="SUPFAM" id="SSF46689">
    <property type="entry name" value="Homeodomain-like"/>
    <property type="match status" value="1"/>
</dbReference>
<gene>
    <name evidence="4" type="ORF">ARD30_17625</name>
    <name evidence="5" type="ORF">SAMN05660750_02543</name>
</gene>
<dbReference type="InterPro" id="IPR009057">
    <property type="entry name" value="Homeodomain-like_sf"/>
</dbReference>
<feature type="DNA-binding region" description="H-T-H motif" evidence="2">
    <location>
        <begin position="35"/>
        <end position="54"/>
    </location>
</feature>
<dbReference type="Proteomes" id="UP000190130">
    <property type="component" value="Unassembled WGS sequence"/>
</dbReference>
<proteinExistence type="predicted"/>
<dbReference type="Pfam" id="PF17932">
    <property type="entry name" value="TetR_C_24"/>
    <property type="match status" value="1"/>
</dbReference>
<dbReference type="AlphaFoldDB" id="A0A0Q3PI23"/>
<evidence type="ECO:0000256" key="1">
    <source>
        <dbReference type="ARBA" id="ARBA00023125"/>
    </source>
</evidence>
<dbReference type="InterPro" id="IPR050109">
    <property type="entry name" value="HTH-type_TetR-like_transc_reg"/>
</dbReference>
<dbReference type="PANTHER" id="PTHR30055">
    <property type="entry name" value="HTH-TYPE TRANSCRIPTIONAL REGULATOR RUTR"/>
    <property type="match status" value="1"/>
</dbReference>
<evidence type="ECO:0000313" key="6">
    <source>
        <dbReference type="Proteomes" id="UP000051562"/>
    </source>
</evidence>
<dbReference type="PANTHER" id="PTHR30055:SF226">
    <property type="entry name" value="HTH-TYPE TRANSCRIPTIONAL REGULATOR PKSA"/>
    <property type="match status" value="1"/>
</dbReference>
<dbReference type="STRING" id="53254.SAMN05660750_02543"/>
<name>A0A0Q3PI23_9HYPH</name>
<dbReference type="InterPro" id="IPR041490">
    <property type="entry name" value="KstR2_TetR_C"/>
</dbReference>
<accession>A0A0Q3PI23</accession>
<organism evidence="4 6">
    <name type="scientific">Bosea thiooxidans</name>
    <dbReference type="NCBI Taxonomy" id="53254"/>
    <lineage>
        <taxon>Bacteria</taxon>
        <taxon>Pseudomonadati</taxon>
        <taxon>Pseudomonadota</taxon>
        <taxon>Alphaproteobacteria</taxon>
        <taxon>Hyphomicrobiales</taxon>
        <taxon>Boseaceae</taxon>
        <taxon>Bosea</taxon>
    </lineage>
</organism>
<dbReference type="GO" id="GO:0000976">
    <property type="term" value="F:transcription cis-regulatory region binding"/>
    <property type="evidence" value="ECO:0007669"/>
    <property type="project" value="TreeGrafter"/>
</dbReference>
<dbReference type="SUPFAM" id="SSF48498">
    <property type="entry name" value="Tetracyclin repressor-like, C-terminal domain"/>
    <property type="match status" value="1"/>
</dbReference>
<dbReference type="EMBL" id="FUYX01000006">
    <property type="protein sequence ID" value="SKB83605.1"/>
    <property type="molecule type" value="Genomic_DNA"/>
</dbReference>
<dbReference type="PROSITE" id="PS50977">
    <property type="entry name" value="HTH_TETR_2"/>
    <property type="match status" value="1"/>
</dbReference>
<dbReference type="PROSITE" id="PS01081">
    <property type="entry name" value="HTH_TETR_1"/>
    <property type="match status" value="1"/>
</dbReference>
<dbReference type="Gene3D" id="1.10.357.10">
    <property type="entry name" value="Tetracycline Repressor, domain 2"/>
    <property type="match status" value="1"/>
</dbReference>
<evidence type="ECO:0000259" key="3">
    <source>
        <dbReference type="PROSITE" id="PS50977"/>
    </source>
</evidence>
<dbReference type="OrthoDB" id="9795011at2"/>
<dbReference type="InterPro" id="IPR023772">
    <property type="entry name" value="DNA-bd_HTH_TetR-type_CS"/>
</dbReference>
<dbReference type="Gene3D" id="1.10.10.60">
    <property type="entry name" value="Homeodomain-like"/>
    <property type="match status" value="1"/>
</dbReference>
<evidence type="ECO:0000256" key="2">
    <source>
        <dbReference type="PROSITE-ProRule" id="PRU00335"/>
    </source>
</evidence>